<proteinExistence type="predicted"/>
<dbReference type="HOGENOM" id="CLU_1061941_0_0_1"/>
<comment type="subcellular location">
    <subcellularLocation>
        <location evidence="1">Membrane</location>
        <topology evidence="1">Single-pass membrane protein</topology>
    </subcellularLocation>
</comment>
<evidence type="ECO:0000256" key="2">
    <source>
        <dbReference type="ARBA" id="ARBA00022692"/>
    </source>
</evidence>
<organism evidence="7 8">
    <name type="scientific">Hebeloma cylindrosporum</name>
    <dbReference type="NCBI Taxonomy" id="76867"/>
    <lineage>
        <taxon>Eukaryota</taxon>
        <taxon>Fungi</taxon>
        <taxon>Dikarya</taxon>
        <taxon>Basidiomycota</taxon>
        <taxon>Agaricomycotina</taxon>
        <taxon>Agaricomycetes</taxon>
        <taxon>Agaricomycetidae</taxon>
        <taxon>Agaricales</taxon>
        <taxon>Agaricineae</taxon>
        <taxon>Hymenogastraceae</taxon>
        <taxon>Hebeloma</taxon>
    </lineage>
</organism>
<evidence type="ECO:0000256" key="3">
    <source>
        <dbReference type="ARBA" id="ARBA00022989"/>
    </source>
</evidence>
<reference evidence="7 8" key="1">
    <citation type="submission" date="2014-04" db="EMBL/GenBank/DDBJ databases">
        <authorList>
            <consortium name="DOE Joint Genome Institute"/>
            <person name="Kuo A."/>
            <person name="Gay G."/>
            <person name="Dore J."/>
            <person name="Kohler A."/>
            <person name="Nagy L.G."/>
            <person name="Floudas D."/>
            <person name="Copeland A."/>
            <person name="Barry K.W."/>
            <person name="Cichocki N."/>
            <person name="Veneault-Fourrey C."/>
            <person name="LaButti K."/>
            <person name="Lindquist E.A."/>
            <person name="Lipzen A."/>
            <person name="Lundell T."/>
            <person name="Morin E."/>
            <person name="Murat C."/>
            <person name="Sun H."/>
            <person name="Tunlid A."/>
            <person name="Henrissat B."/>
            <person name="Grigoriev I.V."/>
            <person name="Hibbett D.S."/>
            <person name="Martin F."/>
            <person name="Nordberg H.P."/>
            <person name="Cantor M.N."/>
            <person name="Hua S.X."/>
        </authorList>
    </citation>
    <scope>NUCLEOTIDE SEQUENCE [LARGE SCALE GENOMIC DNA]</scope>
    <source>
        <strain evidence="8">h7</strain>
    </source>
</reference>
<evidence type="ECO:0000256" key="5">
    <source>
        <dbReference type="SAM" id="MobiDB-lite"/>
    </source>
</evidence>
<keyword evidence="3 6" id="KW-1133">Transmembrane helix</keyword>
<dbReference type="PANTHER" id="PTHR15549">
    <property type="entry name" value="PAIRED IMMUNOGLOBULIN-LIKE TYPE 2 RECEPTOR"/>
    <property type="match status" value="1"/>
</dbReference>
<evidence type="ECO:0000313" key="7">
    <source>
        <dbReference type="EMBL" id="KIM46024.1"/>
    </source>
</evidence>
<evidence type="ECO:0000313" key="8">
    <source>
        <dbReference type="Proteomes" id="UP000053424"/>
    </source>
</evidence>
<dbReference type="Proteomes" id="UP000053424">
    <property type="component" value="Unassembled WGS sequence"/>
</dbReference>
<dbReference type="InterPro" id="IPR051694">
    <property type="entry name" value="Immunoregulatory_rcpt-like"/>
</dbReference>
<dbReference type="OrthoDB" id="2693038at2759"/>
<dbReference type="GO" id="GO:0016020">
    <property type="term" value="C:membrane"/>
    <property type="evidence" value="ECO:0007669"/>
    <property type="project" value="UniProtKB-SubCell"/>
</dbReference>
<dbReference type="GO" id="GO:0071944">
    <property type="term" value="C:cell periphery"/>
    <property type="evidence" value="ECO:0007669"/>
    <property type="project" value="UniProtKB-ARBA"/>
</dbReference>
<reference evidence="8" key="2">
    <citation type="submission" date="2015-01" db="EMBL/GenBank/DDBJ databases">
        <title>Evolutionary Origins and Diversification of the Mycorrhizal Mutualists.</title>
        <authorList>
            <consortium name="DOE Joint Genome Institute"/>
            <consortium name="Mycorrhizal Genomics Consortium"/>
            <person name="Kohler A."/>
            <person name="Kuo A."/>
            <person name="Nagy L.G."/>
            <person name="Floudas D."/>
            <person name="Copeland A."/>
            <person name="Barry K.W."/>
            <person name="Cichocki N."/>
            <person name="Veneault-Fourrey C."/>
            <person name="LaButti K."/>
            <person name="Lindquist E.A."/>
            <person name="Lipzen A."/>
            <person name="Lundell T."/>
            <person name="Morin E."/>
            <person name="Murat C."/>
            <person name="Riley R."/>
            <person name="Ohm R."/>
            <person name="Sun H."/>
            <person name="Tunlid A."/>
            <person name="Henrissat B."/>
            <person name="Grigoriev I.V."/>
            <person name="Hibbett D.S."/>
            <person name="Martin F."/>
        </authorList>
    </citation>
    <scope>NUCLEOTIDE SEQUENCE [LARGE SCALE GENOMIC DNA]</scope>
    <source>
        <strain evidence="8">h7</strain>
    </source>
</reference>
<feature type="region of interest" description="Disordered" evidence="5">
    <location>
        <begin position="33"/>
        <end position="90"/>
    </location>
</feature>
<evidence type="ECO:0000256" key="6">
    <source>
        <dbReference type="SAM" id="Phobius"/>
    </source>
</evidence>
<keyword evidence="8" id="KW-1185">Reference proteome</keyword>
<feature type="compositionally biased region" description="Low complexity" evidence="5">
    <location>
        <begin position="38"/>
        <end position="90"/>
    </location>
</feature>
<dbReference type="PANTHER" id="PTHR15549:SF30">
    <property type="entry name" value="MID2 DOMAIN-CONTAINING PROTEIN"/>
    <property type="match status" value="1"/>
</dbReference>
<dbReference type="STRING" id="686832.A0A0C3CPI7"/>
<accession>A0A0C3CPI7</accession>
<dbReference type="EMBL" id="KN831771">
    <property type="protein sequence ID" value="KIM46024.1"/>
    <property type="molecule type" value="Genomic_DNA"/>
</dbReference>
<feature type="transmembrane region" description="Helical" evidence="6">
    <location>
        <begin position="123"/>
        <end position="148"/>
    </location>
</feature>
<keyword evidence="2 6" id="KW-0812">Transmembrane</keyword>
<feature type="compositionally biased region" description="Polar residues" evidence="5">
    <location>
        <begin position="251"/>
        <end position="262"/>
    </location>
</feature>
<feature type="compositionally biased region" description="Polar residues" evidence="5">
    <location>
        <begin position="227"/>
        <end position="243"/>
    </location>
</feature>
<gene>
    <name evidence="7" type="ORF">M413DRAFT_23816</name>
</gene>
<evidence type="ECO:0000256" key="4">
    <source>
        <dbReference type="ARBA" id="ARBA00023136"/>
    </source>
</evidence>
<sequence>MALDVVLGRAIPVIPLPTFRVLPTLSLPLPSGFPHQDSSSSSVSQSSSSSVSQASTSTSSSASESTSLSTTSSTTDTIPPSTSSEPPVTVTPTHTVTAIASDASPSSSSVAGPPQTSFLQNKVLSGVVFGIAGLVGLVLIILLATFAIRRRRNKKLVEDAVSFDPVVMGNYHGSMESGLGEKVRTSVSTGHGSNGPEVRQSPAFIDYAPPPNRSYLPPSADMPSYASHLQGQYNATGQPYTSTYDRDQRNGRSTASFNQPGL</sequence>
<name>A0A0C3CPI7_HEBCY</name>
<feature type="region of interest" description="Disordered" evidence="5">
    <location>
        <begin position="184"/>
        <end position="262"/>
    </location>
</feature>
<evidence type="ECO:0000256" key="1">
    <source>
        <dbReference type="ARBA" id="ARBA00004167"/>
    </source>
</evidence>
<dbReference type="AlphaFoldDB" id="A0A0C3CPI7"/>
<protein>
    <recommendedName>
        <fullName evidence="9">Mid2 domain-containing protein</fullName>
    </recommendedName>
</protein>
<evidence type="ECO:0008006" key="9">
    <source>
        <dbReference type="Google" id="ProtNLM"/>
    </source>
</evidence>
<keyword evidence="4 6" id="KW-0472">Membrane</keyword>